<dbReference type="InterPro" id="IPR013022">
    <property type="entry name" value="Xyl_isomerase-like_TIM-brl"/>
</dbReference>
<gene>
    <name evidence="2" type="ORF">SAMN05660330_02824</name>
</gene>
<sequence length="292" mass="33043">MKLGFHTYGFYLHGIGQLWGGFTLPWPQQMNLWQLMDHCASLGLEGLHVDDAAFESLDPAYLNRVRQRAKELDFYLEYNFSMNADYDPTLNHTIKEGLDIAGHLGADLVKISVDVVRPRPYARSKFHPEVMAQLKDFVEKVKNALAYAEKKNIRVAVENHADAFSEEIIWVLDEINHPLVGACVDTANGYHVTEDPTQAVKNLAPRAFTNHFRDNRISYMPWGVKAQGAAVGDGDFDMVGAYELIKTCPHMDRINIELDMEGDLGSMERSLNIEKEALQRSVDFCRNVLKVA</sequence>
<dbReference type="OrthoDB" id="256906at2"/>
<dbReference type="Pfam" id="PF01261">
    <property type="entry name" value="AP_endonuc_2"/>
    <property type="match status" value="1"/>
</dbReference>
<evidence type="ECO:0000313" key="3">
    <source>
        <dbReference type="Proteomes" id="UP000199073"/>
    </source>
</evidence>
<dbReference type="Gene3D" id="3.20.20.150">
    <property type="entry name" value="Divalent-metal-dependent TIM barrel enzymes"/>
    <property type="match status" value="1"/>
</dbReference>
<evidence type="ECO:0000259" key="1">
    <source>
        <dbReference type="Pfam" id="PF01261"/>
    </source>
</evidence>
<protein>
    <submittedName>
        <fullName evidence="2">Sugar phosphate isomerase/epimerase</fullName>
    </submittedName>
</protein>
<dbReference type="GO" id="GO:0016853">
    <property type="term" value="F:isomerase activity"/>
    <property type="evidence" value="ECO:0007669"/>
    <property type="project" value="UniProtKB-KW"/>
</dbReference>
<organism evidence="2 3">
    <name type="scientific">Desulforhopalus singaporensis</name>
    <dbReference type="NCBI Taxonomy" id="91360"/>
    <lineage>
        <taxon>Bacteria</taxon>
        <taxon>Pseudomonadati</taxon>
        <taxon>Thermodesulfobacteriota</taxon>
        <taxon>Desulfobulbia</taxon>
        <taxon>Desulfobulbales</taxon>
        <taxon>Desulfocapsaceae</taxon>
        <taxon>Desulforhopalus</taxon>
    </lineage>
</organism>
<reference evidence="2 3" key="1">
    <citation type="submission" date="2016-10" db="EMBL/GenBank/DDBJ databases">
        <authorList>
            <person name="de Groot N.N."/>
        </authorList>
    </citation>
    <scope>NUCLEOTIDE SEQUENCE [LARGE SCALE GENOMIC DNA]</scope>
    <source>
        <strain evidence="2 3">DSM 12130</strain>
    </source>
</reference>
<proteinExistence type="predicted"/>
<dbReference type="InterPro" id="IPR050312">
    <property type="entry name" value="IolE/XylAMocC-like"/>
</dbReference>
<dbReference type="PANTHER" id="PTHR12110:SF53">
    <property type="entry name" value="BLR5974 PROTEIN"/>
    <property type="match status" value="1"/>
</dbReference>
<dbReference type="SUPFAM" id="SSF51658">
    <property type="entry name" value="Xylose isomerase-like"/>
    <property type="match status" value="1"/>
</dbReference>
<feature type="domain" description="Xylose isomerase-like TIM barrel" evidence="1">
    <location>
        <begin position="37"/>
        <end position="249"/>
    </location>
</feature>
<keyword evidence="3" id="KW-1185">Reference proteome</keyword>
<dbReference type="AlphaFoldDB" id="A0A1H0SU18"/>
<keyword evidence="2" id="KW-0413">Isomerase</keyword>
<dbReference type="STRING" id="91360.SAMN05660330_02824"/>
<dbReference type="Proteomes" id="UP000199073">
    <property type="component" value="Unassembled WGS sequence"/>
</dbReference>
<dbReference type="InterPro" id="IPR036237">
    <property type="entry name" value="Xyl_isomerase-like_sf"/>
</dbReference>
<dbReference type="RefSeq" id="WP_092223913.1">
    <property type="nucleotide sequence ID" value="NZ_FNJI01000020.1"/>
</dbReference>
<dbReference type="EMBL" id="FNJI01000020">
    <property type="protein sequence ID" value="SDP45160.1"/>
    <property type="molecule type" value="Genomic_DNA"/>
</dbReference>
<name>A0A1H0SU18_9BACT</name>
<accession>A0A1H0SU18</accession>
<evidence type="ECO:0000313" key="2">
    <source>
        <dbReference type="EMBL" id="SDP45160.1"/>
    </source>
</evidence>
<dbReference type="PANTHER" id="PTHR12110">
    <property type="entry name" value="HYDROXYPYRUVATE ISOMERASE"/>
    <property type="match status" value="1"/>
</dbReference>